<dbReference type="InterPro" id="IPR051082">
    <property type="entry name" value="Pentapeptide-BTB/POZ_domain"/>
</dbReference>
<dbReference type="Pfam" id="PF00805">
    <property type="entry name" value="Pentapeptide"/>
    <property type="match status" value="3"/>
</dbReference>
<accession>A0ABS4WM59</accession>
<dbReference type="PANTHER" id="PTHR14136">
    <property type="entry name" value="BTB_POZ DOMAIN-CONTAINING PROTEIN KCTD9"/>
    <property type="match status" value="1"/>
</dbReference>
<evidence type="ECO:0000313" key="1">
    <source>
        <dbReference type="EMBL" id="MBP2377292.1"/>
    </source>
</evidence>
<dbReference type="EMBL" id="JAGIOA010000001">
    <property type="protein sequence ID" value="MBP2377292.1"/>
    <property type="molecule type" value="Genomic_DNA"/>
</dbReference>
<dbReference type="Proteomes" id="UP000703720">
    <property type="component" value="Unassembled WGS sequence"/>
</dbReference>
<reference evidence="1 2" key="1">
    <citation type="submission" date="2021-03" db="EMBL/GenBank/DDBJ databases">
        <title>Sequencing the genomes of 1000 actinobacteria strains.</title>
        <authorList>
            <person name="Klenk H.-P."/>
        </authorList>
    </citation>
    <scope>NUCLEOTIDE SEQUENCE [LARGE SCALE GENOMIC DNA]</scope>
    <source>
        <strain evidence="1 2">DSM 13468</strain>
    </source>
</reference>
<protein>
    <submittedName>
        <fullName evidence="1">Uncharacterized protein YjbI with pentapeptide repeats</fullName>
    </submittedName>
</protein>
<evidence type="ECO:0000313" key="2">
    <source>
        <dbReference type="Proteomes" id="UP000703720"/>
    </source>
</evidence>
<dbReference type="Gene3D" id="2.160.20.80">
    <property type="entry name" value="E3 ubiquitin-protein ligase SopA"/>
    <property type="match status" value="2"/>
</dbReference>
<sequence length="687" mass="75350">MTSSFIARPADAVAWPFYTEQTSFRWAADDVTDVARFLGILPADLEVSHEGHTVPSRLRGQRISLVLESEWFPVIDSLGAAIEDAALQRLVLQTGPELDDGFRVAVLRMRDAIKIDVLGHMENRRAQRRHPGSSADESRADWSMLGWTPGTEPALVSRELPHTTSTGAIAYAIIELLALVEMTPGTAPHVRDEESGTWLPLSDVFATDFPGSFALLPVPSRDLEALNTRHLDLRSTLILEANLHGCDLTRAIFDGSTLVDADMSDAVLDGASFRNATLERVVFDRSSASFIDLAWSKISESRLDDIRWGQTVLFNSQLNAVRGEGTRIEHLLASHAQVNGCRFHRSVFDGAEVTSGSISESSFEHTELTRARFDGSRLDDVVFSDCTLARASFQPVDDRLVDEGMRSHPGFFIDDREERQARADLIGSLNAGQLRNIRFDHSDMTWANLTGADLRGFDFWGAKVDGLNLIDATLRGGEFSGQGWEAVHPFRRSGPDEATALTILAEFTEQGLRLPHIPRDSGVGLRTLEGGSFATEGRNWPIPLADALHSLVSQLARGGWTPGLAFGRSLSGSGVERWTYLAVAGDVAIVAVLPAHDPARPDVSLASRWAELMSGISDFLDDVLPPEPDEERLLVVFSPADSEFGWTILPIDNSSPPPRFGLHHSTPVSATDFFHHAADWDQGPFRP</sequence>
<proteinExistence type="predicted"/>
<gene>
    <name evidence="1" type="ORF">JOF42_000787</name>
</gene>
<name>A0ABS4WM59_9MICO</name>
<dbReference type="SUPFAM" id="SSF141571">
    <property type="entry name" value="Pentapeptide repeat-like"/>
    <property type="match status" value="2"/>
</dbReference>
<dbReference type="RefSeq" id="WP_210096660.1">
    <property type="nucleotide sequence ID" value="NZ_BAAAIO010000001.1"/>
</dbReference>
<keyword evidence="2" id="KW-1185">Reference proteome</keyword>
<dbReference type="InterPro" id="IPR001646">
    <property type="entry name" value="5peptide_repeat"/>
</dbReference>
<dbReference type="PANTHER" id="PTHR14136:SF17">
    <property type="entry name" value="BTB_POZ DOMAIN-CONTAINING PROTEIN KCTD9"/>
    <property type="match status" value="1"/>
</dbReference>
<organism evidence="1 2">
    <name type="scientific">Microbacterium phyllosphaerae</name>
    <dbReference type="NCBI Taxonomy" id="124798"/>
    <lineage>
        <taxon>Bacteria</taxon>
        <taxon>Bacillati</taxon>
        <taxon>Actinomycetota</taxon>
        <taxon>Actinomycetes</taxon>
        <taxon>Micrococcales</taxon>
        <taxon>Microbacteriaceae</taxon>
        <taxon>Microbacterium</taxon>
    </lineage>
</organism>
<comment type="caution">
    <text evidence="1">The sequence shown here is derived from an EMBL/GenBank/DDBJ whole genome shotgun (WGS) entry which is preliminary data.</text>
</comment>